<feature type="compositionally biased region" description="Basic and acidic residues" evidence="1">
    <location>
        <begin position="19"/>
        <end position="32"/>
    </location>
</feature>
<proteinExistence type="predicted"/>
<keyword evidence="2" id="KW-0812">Transmembrane</keyword>
<accession>A0A3L8PU72</accession>
<evidence type="ECO:0000256" key="1">
    <source>
        <dbReference type="SAM" id="MobiDB-lite"/>
    </source>
</evidence>
<name>A0A3L8PU72_9GAMM</name>
<feature type="transmembrane region" description="Helical" evidence="2">
    <location>
        <begin position="57"/>
        <end position="78"/>
    </location>
</feature>
<sequence length="118" mass="12500">MAGAAQFSTTSPDYTSLERGQERVSAHPKKETSSFKDIFCYTIRNFEPVDLKVKNDAWSGLACSGGILLVMNSFLTFFKADAAGQALGLPPAVGGTLACTVKNAAALSLFCCAVKKNN</sequence>
<gene>
    <name evidence="3" type="ORF">D5018_15235</name>
</gene>
<evidence type="ECO:0000313" key="4">
    <source>
        <dbReference type="Proteomes" id="UP000281474"/>
    </source>
</evidence>
<keyword evidence="4" id="KW-1185">Reference proteome</keyword>
<dbReference type="AlphaFoldDB" id="A0A3L8PU72"/>
<feature type="compositionally biased region" description="Polar residues" evidence="1">
    <location>
        <begin position="1"/>
        <end position="14"/>
    </location>
</feature>
<evidence type="ECO:0000313" key="3">
    <source>
        <dbReference type="EMBL" id="RLV58854.1"/>
    </source>
</evidence>
<dbReference type="Proteomes" id="UP000281474">
    <property type="component" value="Unassembled WGS sequence"/>
</dbReference>
<evidence type="ECO:0000256" key="2">
    <source>
        <dbReference type="SAM" id="Phobius"/>
    </source>
</evidence>
<organism evidence="3 4">
    <name type="scientific">Parashewanella curva</name>
    <dbReference type="NCBI Taxonomy" id="2338552"/>
    <lineage>
        <taxon>Bacteria</taxon>
        <taxon>Pseudomonadati</taxon>
        <taxon>Pseudomonadota</taxon>
        <taxon>Gammaproteobacteria</taxon>
        <taxon>Alteromonadales</taxon>
        <taxon>Shewanellaceae</taxon>
        <taxon>Parashewanella</taxon>
    </lineage>
</organism>
<keyword evidence="2" id="KW-1133">Transmembrane helix</keyword>
<feature type="region of interest" description="Disordered" evidence="1">
    <location>
        <begin position="1"/>
        <end position="32"/>
    </location>
</feature>
<protein>
    <submittedName>
        <fullName evidence="3">Uncharacterized protein</fullName>
    </submittedName>
</protein>
<dbReference type="EMBL" id="QZEI01000053">
    <property type="protein sequence ID" value="RLV58854.1"/>
    <property type="molecule type" value="Genomic_DNA"/>
</dbReference>
<reference evidence="3 4" key="1">
    <citation type="submission" date="2018-09" db="EMBL/GenBank/DDBJ databases">
        <title>Phylogeny of the Shewanellaceae, and recommendation for two new genera, Pseudoshewanella and Parashewanella.</title>
        <authorList>
            <person name="Wang G."/>
        </authorList>
    </citation>
    <scope>NUCLEOTIDE SEQUENCE [LARGE SCALE GENOMIC DNA]</scope>
    <source>
        <strain evidence="3 4">C51</strain>
    </source>
</reference>
<keyword evidence="2" id="KW-0472">Membrane</keyword>
<dbReference type="RefSeq" id="WP_121839856.1">
    <property type="nucleotide sequence ID" value="NZ_ML014802.1"/>
</dbReference>
<comment type="caution">
    <text evidence="3">The sequence shown here is derived from an EMBL/GenBank/DDBJ whole genome shotgun (WGS) entry which is preliminary data.</text>
</comment>